<dbReference type="OrthoDB" id="9816550at2"/>
<dbReference type="InterPro" id="IPR000805">
    <property type="entry name" value="Glyco_hydro_26"/>
</dbReference>
<dbReference type="STRING" id="235985.SAMN05414137_103343"/>
<dbReference type="RefSeq" id="WP_042454685.1">
    <property type="nucleotide sequence ID" value="NZ_BBPN01000034.1"/>
</dbReference>
<keyword evidence="3 4" id="KW-0326">Glycosidase</keyword>
<evidence type="ECO:0000313" key="7">
    <source>
        <dbReference type="EMBL" id="SEK75196.1"/>
    </source>
</evidence>
<dbReference type="Pfam" id="PF02156">
    <property type="entry name" value="Glyco_hydro_26"/>
    <property type="match status" value="1"/>
</dbReference>
<name>A0A1H7JLD7_STRJI</name>
<sequence>MTPTTIVPPALRLGAVLSVLALVLTGCALNTEPDLTGSGAQDSGVVSAPNSTGGPYDVSALLHPAHKYVGAALPGVPQSLDALGPYEQQIGKKPNILEYYASFGDGFDISGARRIFASGAIPYMAWEPYTPSLTAIASGSSDAYITSVAKAVASVDLPVAISFGHEFNGNWYPWGRQATTPAQFVAAWRHIHDLFKAAGATNVIWVWSPNIINPARSTRLQPYYPGDAYVDWIGVVGYYALYGEHTWNTLFEPTMREVRGFTKKPFFISETASQRSPRRQADIDDLMSGIETHPDVLGFVWFDIVKRADWRIETTPGPLADYRQRLSNPAFGFDIRNP</sequence>
<feature type="domain" description="GH26" evidence="6">
    <location>
        <begin position="49"/>
        <end position="335"/>
    </location>
</feature>
<dbReference type="SUPFAM" id="SSF51445">
    <property type="entry name" value="(Trans)glycosidases"/>
    <property type="match status" value="1"/>
</dbReference>
<dbReference type="GO" id="GO:0006080">
    <property type="term" value="P:substituted mannan metabolic process"/>
    <property type="evidence" value="ECO:0007669"/>
    <property type="project" value="InterPro"/>
</dbReference>
<dbReference type="InterPro" id="IPR017853">
    <property type="entry name" value="GH"/>
</dbReference>
<feature type="active site" description="Proton donor" evidence="4">
    <location>
        <position position="166"/>
    </location>
</feature>
<dbReference type="Proteomes" id="UP000183015">
    <property type="component" value="Unassembled WGS sequence"/>
</dbReference>
<evidence type="ECO:0000256" key="1">
    <source>
        <dbReference type="ARBA" id="ARBA00007754"/>
    </source>
</evidence>
<evidence type="ECO:0000256" key="5">
    <source>
        <dbReference type="SAM" id="SignalP"/>
    </source>
</evidence>
<proteinExistence type="inferred from homology"/>
<evidence type="ECO:0000256" key="2">
    <source>
        <dbReference type="ARBA" id="ARBA00022801"/>
    </source>
</evidence>
<organism evidence="7 8">
    <name type="scientific">Streptacidiphilus jiangxiensis</name>
    <dbReference type="NCBI Taxonomy" id="235985"/>
    <lineage>
        <taxon>Bacteria</taxon>
        <taxon>Bacillati</taxon>
        <taxon>Actinomycetota</taxon>
        <taxon>Actinomycetes</taxon>
        <taxon>Kitasatosporales</taxon>
        <taxon>Streptomycetaceae</taxon>
        <taxon>Streptacidiphilus</taxon>
    </lineage>
</organism>
<dbReference type="Gene3D" id="3.20.20.80">
    <property type="entry name" value="Glycosidases"/>
    <property type="match status" value="1"/>
</dbReference>
<protein>
    <submittedName>
        <fullName evidence="7">Glycosyl hydrolase family 26</fullName>
    </submittedName>
</protein>
<evidence type="ECO:0000256" key="3">
    <source>
        <dbReference type="ARBA" id="ARBA00023295"/>
    </source>
</evidence>
<dbReference type="InterPro" id="IPR022790">
    <property type="entry name" value="GH26_dom"/>
</dbReference>
<dbReference type="EMBL" id="FOAZ01000003">
    <property type="protein sequence ID" value="SEK75196.1"/>
    <property type="molecule type" value="Genomic_DNA"/>
</dbReference>
<evidence type="ECO:0000256" key="4">
    <source>
        <dbReference type="PROSITE-ProRule" id="PRU01100"/>
    </source>
</evidence>
<comment type="similarity">
    <text evidence="1 4">Belongs to the glycosyl hydrolase 26 family.</text>
</comment>
<evidence type="ECO:0000259" key="6">
    <source>
        <dbReference type="PROSITE" id="PS51764"/>
    </source>
</evidence>
<dbReference type="eggNOG" id="COG4124">
    <property type="taxonomic scope" value="Bacteria"/>
</dbReference>
<keyword evidence="5" id="KW-0732">Signal</keyword>
<gene>
    <name evidence="7" type="ORF">SAMN05414137_103343</name>
</gene>
<dbReference type="PROSITE" id="PS51764">
    <property type="entry name" value="GH26"/>
    <property type="match status" value="1"/>
</dbReference>
<evidence type="ECO:0000313" key="8">
    <source>
        <dbReference type="Proteomes" id="UP000183015"/>
    </source>
</evidence>
<dbReference type="PANTHER" id="PTHR40079">
    <property type="entry name" value="MANNAN ENDO-1,4-BETA-MANNOSIDASE E-RELATED"/>
    <property type="match status" value="1"/>
</dbReference>
<dbReference type="PANTHER" id="PTHR40079:SF4">
    <property type="entry name" value="GH26 DOMAIN-CONTAINING PROTEIN-RELATED"/>
    <property type="match status" value="1"/>
</dbReference>
<keyword evidence="8" id="KW-1185">Reference proteome</keyword>
<accession>A0A1H7JLD7</accession>
<dbReference type="AlphaFoldDB" id="A0A1H7JLD7"/>
<reference evidence="8" key="1">
    <citation type="submission" date="2016-10" db="EMBL/GenBank/DDBJ databases">
        <authorList>
            <person name="Varghese N."/>
        </authorList>
    </citation>
    <scope>NUCLEOTIDE SEQUENCE [LARGE SCALE GENOMIC DNA]</scope>
    <source>
        <strain evidence="8">DSM 45096 / BCRC 16803 / CGMCC 4.1857 / CIP 109030 / JCM 12277 / KCTC 19219 / NBRC 100920 / 33214</strain>
    </source>
</reference>
<feature type="signal peptide" evidence="5">
    <location>
        <begin position="1"/>
        <end position="28"/>
    </location>
</feature>
<feature type="chain" id="PRO_5010242066" evidence="5">
    <location>
        <begin position="29"/>
        <end position="338"/>
    </location>
</feature>
<keyword evidence="2 4" id="KW-0378">Hydrolase</keyword>
<dbReference type="GO" id="GO:0016985">
    <property type="term" value="F:mannan endo-1,4-beta-mannosidase activity"/>
    <property type="evidence" value="ECO:0007669"/>
    <property type="project" value="InterPro"/>
</dbReference>
<feature type="active site" description="Nucleophile" evidence="4">
    <location>
        <position position="270"/>
    </location>
</feature>